<evidence type="ECO:0000256" key="1">
    <source>
        <dbReference type="SAM" id="MobiDB-lite"/>
    </source>
</evidence>
<dbReference type="Pfam" id="PF13843">
    <property type="entry name" value="DDE_Tnp_1_7"/>
    <property type="match status" value="1"/>
</dbReference>
<feature type="region of interest" description="Disordered" evidence="1">
    <location>
        <begin position="337"/>
        <end position="357"/>
    </location>
</feature>
<gene>
    <name evidence="3" type="ORF">T05_669</name>
</gene>
<dbReference type="InterPro" id="IPR029526">
    <property type="entry name" value="PGBD"/>
</dbReference>
<dbReference type="AlphaFoldDB" id="A0A0V0TSG0"/>
<dbReference type="PANTHER" id="PTHR46599">
    <property type="entry name" value="PIGGYBAC TRANSPOSABLE ELEMENT-DERIVED PROTEIN 4"/>
    <property type="match status" value="1"/>
</dbReference>
<dbReference type="STRING" id="144512.A0A0V0TSG0"/>
<dbReference type="Proteomes" id="UP000055048">
    <property type="component" value="Unassembled WGS sequence"/>
</dbReference>
<evidence type="ECO:0000313" key="4">
    <source>
        <dbReference type="Proteomes" id="UP000055048"/>
    </source>
</evidence>
<name>A0A0V0TSG0_9BILA</name>
<accession>A0A0V0TSG0</accession>
<protein>
    <recommendedName>
        <fullName evidence="2">PiggyBac transposable element-derived protein domain-containing protein</fullName>
    </recommendedName>
</protein>
<sequence length="479" mass="54577">MYQRWMTILNVVHVRVLYGIWDKVHLDNIDWISQTVCQPKDKCRAMSMAFLHNNAILPFTFQLVGAYRDVDTESTKIDSDKESDVTLVSDFKAKHGSDELLEVESDSDVFLYVYDESDDADSNSKEAAIYSELENEYTSPNKREFTFSEVYAALGTIIRAAKYGVKIYWICEADNGYALKGFLYTGRSGEEREIGLTSTIVAQLALPFVQSNRNVFMDRYFTSYSIVQHLLELGLTAVSTVSENRRDVPLCLRNTRGHDVYSTLAVYEHSKKIEDFSCKRKTNRYTMLMLYLIVDMCINNAYLLMSQQQSYKKTKKHFMKELSAQNIETRYQMKKSMDKQKMPSSATDCSQNQEDEKIHRNAKIQNVEDQRETAAIHSTASLLGIAAASVTDVQLSPHCCSFICARHAIITAASSFDVQDRECMCRIKMKKVTKSEHHALNSSATCLRRMMTLSRNQLGLKFLSEPSGGKQYSMVSVLG</sequence>
<keyword evidence="4" id="KW-1185">Reference proteome</keyword>
<comment type="caution">
    <text evidence="3">The sequence shown here is derived from an EMBL/GenBank/DDBJ whole genome shotgun (WGS) entry which is preliminary data.</text>
</comment>
<proteinExistence type="predicted"/>
<dbReference type="PANTHER" id="PTHR46599:SF3">
    <property type="entry name" value="PIGGYBAC TRANSPOSABLE ELEMENT-DERIVED PROTEIN 4"/>
    <property type="match status" value="1"/>
</dbReference>
<dbReference type="EMBL" id="JYDJ01000156">
    <property type="protein sequence ID" value="KRX41988.1"/>
    <property type="molecule type" value="Genomic_DNA"/>
</dbReference>
<feature type="domain" description="PiggyBac transposable element-derived protein" evidence="2">
    <location>
        <begin position="161"/>
        <end position="308"/>
    </location>
</feature>
<evidence type="ECO:0000313" key="3">
    <source>
        <dbReference type="EMBL" id="KRX41988.1"/>
    </source>
</evidence>
<organism evidence="3 4">
    <name type="scientific">Trichinella murrelli</name>
    <dbReference type="NCBI Taxonomy" id="144512"/>
    <lineage>
        <taxon>Eukaryota</taxon>
        <taxon>Metazoa</taxon>
        <taxon>Ecdysozoa</taxon>
        <taxon>Nematoda</taxon>
        <taxon>Enoplea</taxon>
        <taxon>Dorylaimia</taxon>
        <taxon>Trichinellida</taxon>
        <taxon>Trichinellidae</taxon>
        <taxon>Trichinella</taxon>
    </lineage>
</organism>
<dbReference type="OrthoDB" id="6507178at2759"/>
<feature type="compositionally biased region" description="Polar residues" evidence="1">
    <location>
        <begin position="342"/>
        <end position="352"/>
    </location>
</feature>
<reference evidence="3 4" key="1">
    <citation type="submission" date="2015-01" db="EMBL/GenBank/DDBJ databases">
        <title>Evolution of Trichinella species and genotypes.</title>
        <authorList>
            <person name="Korhonen P.K."/>
            <person name="Edoardo P."/>
            <person name="Giuseppe L.R."/>
            <person name="Gasser R.B."/>
        </authorList>
    </citation>
    <scope>NUCLEOTIDE SEQUENCE [LARGE SCALE GENOMIC DNA]</scope>
    <source>
        <strain evidence="3">ISS417</strain>
    </source>
</reference>
<evidence type="ECO:0000259" key="2">
    <source>
        <dbReference type="Pfam" id="PF13843"/>
    </source>
</evidence>